<evidence type="ECO:0000313" key="1">
    <source>
        <dbReference type="EMBL" id="MBA5608099.1"/>
    </source>
</evidence>
<reference evidence="1 2" key="1">
    <citation type="submission" date="2020-07" db="EMBL/GenBank/DDBJ databases">
        <title>Novel species isolated from subtropical streams in China.</title>
        <authorList>
            <person name="Lu H."/>
        </authorList>
    </citation>
    <scope>NUCLEOTIDE SEQUENCE [LARGE SCALE GENOMIC DNA]</scope>
    <source>
        <strain evidence="1 2">FT3S</strain>
    </source>
</reference>
<organism evidence="1 2">
    <name type="scientific">Rugamonas fusca</name>
    <dbReference type="NCBI Taxonomy" id="2758568"/>
    <lineage>
        <taxon>Bacteria</taxon>
        <taxon>Pseudomonadati</taxon>
        <taxon>Pseudomonadota</taxon>
        <taxon>Betaproteobacteria</taxon>
        <taxon>Burkholderiales</taxon>
        <taxon>Oxalobacteraceae</taxon>
        <taxon>Telluria group</taxon>
        <taxon>Rugamonas</taxon>
    </lineage>
</organism>
<dbReference type="AlphaFoldDB" id="A0A7W2ELH7"/>
<accession>A0A7W2ELH7</accession>
<keyword evidence="1" id="KW-0378">Hydrolase</keyword>
<dbReference type="GO" id="GO:0016787">
    <property type="term" value="F:hydrolase activity"/>
    <property type="evidence" value="ECO:0007669"/>
    <property type="project" value="UniProtKB-KW"/>
</dbReference>
<name>A0A7W2ELH7_9BURK</name>
<evidence type="ECO:0000313" key="2">
    <source>
        <dbReference type="Proteomes" id="UP000566711"/>
    </source>
</evidence>
<dbReference type="InterPro" id="IPR029058">
    <property type="entry name" value="AB_hydrolase_fold"/>
</dbReference>
<dbReference type="Pfam" id="PF06821">
    <property type="entry name" value="Ser_hydrolase"/>
    <property type="match status" value="1"/>
</dbReference>
<dbReference type="EMBL" id="JACEZS010000025">
    <property type="protein sequence ID" value="MBA5608099.1"/>
    <property type="molecule type" value="Genomic_DNA"/>
</dbReference>
<comment type="caution">
    <text evidence="1">The sequence shown here is derived from an EMBL/GenBank/DDBJ whole genome shotgun (WGS) entry which is preliminary data.</text>
</comment>
<dbReference type="RefSeq" id="WP_182220277.1">
    <property type="nucleotide sequence ID" value="NZ_JACEZS010000025.1"/>
</dbReference>
<gene>
    <name evidence="1" type="ORF">H3H36_22375</name>
</gene>
<dbReference type="Gene3D" id="3.40.50.1820">
    <property type="entry name" value="alpha/beta hydrolase"/>
    <property type="match status" value="1"/>
</dbReference>
<dbReference type="InterPro" id="IPR010662">
    <property type="entry name" value="RBBP9/YdeN"/>
</dbReference>
<keyword evidence="2" id="KW-1185">Reference proteome</keyword>
<proteinExistence type="predicted"/>
<dbReference type="Proteomes" id="UP000566711">
    <property type="component" value="Unassembled WGS sequence"/>
</dbReference>
<protein>
    <submittedName>
        <fullName evidence="1">Alpha/beta hydrolase</fullName>
    </submittedName>
</protein>
<dbReference type="SUPFAM" id="SSF53474">
    <property type="entry name" value="alpha/beta-Hydrolases"/>
    <property type="match status" value="1"/>
</dbReference>
<sequence length="181" mass="19626">MEPQVLTLAGLWNSGPLHWQTQWEARHPGWLRVPHRDWDTPDCAEWVAELDKAIAACGQPPVLAAHSLSCSLVTRWAASGSRARVAGAFLVGPSDVDAPSYPDCTTGFQPMQLAPLPFPSIVVASTNDPYVTIERARQFAAAWGSRLVTIGDAGHINGDAGYGPWPEGEQLLLDFCAQLQR</sequence>